<dbReference type="SMART" id="SM00343">
    <property type="entry name" value="ZnF_C2HC"/>
    <property type="match status" value="1"/>
</dbReference>
<organism evidence="3 4">
    <name type="scientific">Araneus ventricosus</name>
    <name type="common">Orbweaver spider</name>
    <name type="synonym">Epeira ventricosa</name>
    <dbReference type="NCBI Taxonomy" id="182803"/>
    <lineage>
        <taxon>Eukaryota</taxon>
        <taxon>Metazoa</taxon>
        <taxon>Ecdysozoa</taxon>
        <taxon>Arthropoda</taxon>
        <taxon>Chelicerata</taxon>
        <taxon>Arachnida</taxon>
        <taxon>Araneae</taxon>
        <taxon>Araneomorphae</taxon>
        <taxon>Entelegynae</taxon>
        <taxon>Araneoidea</taxon>
        <taxon>Araneidae</taxon>
        <taxon>Araneus</taxon>
    </lineage>
</organism>
<keyword evidence="1" id="KW-0863">Zinc-finger</keyword>
<sequence>MGERNRYIEEAGKIEMLKSMLLENLVPEIRRGVIAANDNIAKTIDKIKEAALFQEHAFNSYHSSPSSSISNKKYPSPVYAIEVRAENANQGVEDFCHKLAKKVETLTTKVTDLARQQNKHLCYSCNRPGHIARFCPRKYSSRTSQSPEYTEMIPSFRYGRNSHKFSPPNPLNNLCVLHTHTLKIFDSNQYLLLSNKRRISSQ</sequence>
<protein>
    <recommendedName>
        <fullName evidence="2">CCHC-type domain-containing protein</fullName>
    </recommendedName>
</protein>
<proteinExistence type="predicted"/>
<dbReference type="Proteomes" id="UP000499080">
    <property type="component" value="Unassembled WGS sequence"/>
</dbReference>
<dbReference type="GO" id="GO:0003676">
    <property type="term" value="F:nucleic acid binding"/>
    <property type="evidence" value="ECO:0007669"/>
    <property type="project" value="InterPro"/>
</dbReference>
<dbReference type="InterPro" id="IPR001878">
    <property type="entry name" value="Znf_CCHC"/>
</dbReference>
<dbReference type="GO" id="GO:0008270">
    <property type="term" value="F:zinc ion binding"/>
    <property type="evidence" value="ECO:0007669"/>
    <property type="project" value="UniProtKB-KW"/>
</dbReference>
<accession>A0A4Y2PIW0</accession>
<dbReference type="AlphaFoldDB" id="A0A4Y2PIW0"/>
<dbReference type="PROSITE" id="PS50158">
    <property type="entry name" value="ZF_CCHC"/>
    <property type="match status" value="1"/>
</dbReference>
<evidence type="ECO:0000313" key="3">
    <source>
        <dbReference type="EMBL" id="GBN51141.1"/>
    </source>
</evidence>
<dbReference type="Pfam" id="PF00098">
    <property type="entry name" value="zf-CCHC"/>
    <property type="match status" value="1"/>
</dbReference>
<evidence type="ECO:0000256" key="1">
    <source>
        <dbReference type="PROSITE-ProRule" id="PRU00047"/>
    </source>
</evidence>
<dbReference type="InterPro" id="IPR036875">
    <property type="entry name" value="Znf_CCHC_sf"/>
</dbReference>
<reference evidence="3 4" key="1">
    <citation type="journal article" date="2019" name="Sci. Rep.">
        <title>Orb-weaving spider Araneus ventricosus genome elucidates the spidroin gene catalogue.</title>
        <authorList>
            <person name="Kono N."/>
            <person name="Nakamura H."/>
            <person name="Ohtoshi R."/>
            <person name="Moran D.A.P."/>
            <person name="Shinohara A."/>
            <person name="Yoshida Y."/>
            <person name="Fujiwara M."/>
            <person name="Mori M."/>
            <person name="Tomita M."/>
            <person name="Arakawa K."/>
        </authorList>
    </citation>
    <scope>NUCLEOTIDE SEQUENCE [LARGE SCALE GENOMIC DNA]</scope>
</reference>
<gene>
    <name evidence="3" type="ORF">AVEN_218101_1</name>
</gene>
<keyword evidence="4" id="KW-1185">Reference proteome</keyword>
<comment type="caution">
    <text evidence="3">The sequence shown here is derived from an EMBL/GenBank/DDBJ whole genome shotgun (WGS) entry which is preliminary data.</text>
</comment>
<name>A0A4Y2PIW0_ARAVE</name>
<dbReference type="SUPFAM" id="SSF57756">
    <property type="entry name" value="Retrovirus zinc finger-like domains"/>
    <property type="match status" value="1"/>
</dbReference>
<dbReference type="Gene3D" id="4.10.60.10">
    <property type="entry name" value="Zinc finger, CCHC-type"/>
    <property type="match status" value="1"/>
</dbReference>
<keyword evidence="1" id="KW-0479">Metal-binding</keyword>
<evidence type="ECO:0000259" key="2">
    <source>
        <dbReference type="PROSITE" id="PS50158"/>
    </source>
</evidence>
<feature type="domain" description="CCHC-type" evidence="2">
    <location>
        <begin position="122"/>
        <end position="137"/>
    </location>
</feature>
<dbReference type="EMBL" id="BGPR01011405">
    <property type="protein sequence ID" value="GBN51141.1"/>
    <property type="molecule type" value="Genomic_DNA"/>
</dbReference>
<evidence type="ECO:0000313" key="4">
    <source>
        <dbReference type="Proteomes" id="UP000499080"/>
    </source>
</evidence>
<keyword evidence="1" id="KW-0862">Zinc</keyword>